<evidence type="ECO:0000256" key="1">
    <source>
        <dbReference type="SAM" id="Phobius"/>
    </source>
</evidence>
<proteinExistence type="predicted"/>
<evidence type="ECO:0000313" key="2">
    <source>
        <dbReference type="EMBL" id="CAA9546307.1"/>
    </source>
</evidence>
<protein>
    <submittedName>
        <fullName evidence="2">Uncharacterized protein</fullName>
    </submittedName>
</protein>
<feature type="transmembrane region" description="Helical" evidence="1">
    <location>
        <begin position="21"/>
        <end position="44"/>
    </location>
</feature>
<organism evidence="2">
    <name type="scientific">uncultured Thermomicrobiales bacterium</name>
    <dbReference type="NCBI Taxonomy" id="1645740"/>
    <lineage>
        <taxon>Bacteria</taxon>
        <taxon>Pseudomonadati</taxon>
        <taxon>Thermomicrobiota</taxon>
        <taxon>Thermomicrobia</taxon>
        <taxon>Thermomicrobiales</taxon>
        <taxon>environmental samples</taxon>
    </lineage>
</organism>
<gene>
    <name evidence="2" type="ORF">AVDCRST_MAG88-433</name>
</gene>
<feature type="transmembrane region" description="Helical" evidence="1">
    <location>
        <begin position="100"/>
        <end position="121"/>
    </location>
</feature>
<sequence>MHTHQPRRLRPRQLPPTVADALYQLQAALVVLLVILAPVALALTPYERIYTDGVYHAPHGADPLYPLRAGLVALGLLAPVVGLGGTLAAIATRRRDPARVILQASLTVFAGALGWRCYPYWANGVFSAYAGRAPVTDFDPKALIPATWIGNAWIAGVLLLYPLAWVGGGILLATVSWVTRRQGWRVVVPTVGVVAATLATFLVTPRYLWWLMD</sequence>
<keyword evidence="1" id="KW-0472">Membrane</keyword>
<name>A0A6J4UC01_9BACT</name>
<feature type="transmembrane region" description="Helical" evidence="1">
    <location>
        <begin position="152"/>
        <end position="174"/>
    </location>
</feature>
<feature type="transmembrane region" description="Helical" evidence="1">
    <location>
        <begin position="186"/>
        <end position="209"/>
    </location>
</feature>
<keyword evidence="1" id="KW-0812">Transmembrane</keyword>
<keyword evidence="1" id="KW-1133">Transmembrane helix</keyword>
<feature type="transmembrane region" description="Helical" evidence="1">
    <location>
        <begin position="64"/>
        <end position="88"/>
    </location>
</feature>
<dbReference type="EMBL" id="CADCWM010000145">
    <property type="protein sequence ID" value="CAA9546307.1"/>
    <property type="molecule type" value="Genomic_DNA"/>
</dbReference>
<dbReference type="AlphaFoldDB" id="A0A6J4UC01"/>
<reference evidence="2" key="1">
    <citation type="submission" date="2020-02" db="EMBL/GenBank/DDBJ databases">
        <authorList>
            <person name="Meier V. D."/>
        </authorList>
    </citation>
    <scope>NUCLEOTIDE SEQUENCE</scope>
    <source>
        <strain evidence="2">AVDCRST_MAG88</strain>
    </source>
</reference>
<accession>A0A6J4UC01</accession>